<evidence type="ECO:0000313" key="5">
    <source>
        <dbReference type="Proteomes" id="UP000754883"/>
    </source>
</evidence>
<dbReference type="SUPFAM" id="SSF51735">
    <property type="entry name" value="NAD(P)-binding Rossmann-fold domains"/>
    <property type="match status" value="1"/>
</dbReference>
<dbReference type="InterPro" id="IPR036291">
    <property type="entry name" value="NAD(P)-bd_dom_sf"/>
</dbReference>
<keyword evidence="2" id="KW-0521">NADP</keyword>
<reference evidence="4" key="1">
    <citation type="submission" date="2021-10" db="EMBL/GenBank/DDBJ databases">
        <authorList>
            <person name="Piombo E."/>
        </authorList>
    </citation>
    <scope>NUCLEOTIDE SEQUENCE</scope>
</reference>
<dbReference type="OrthoDB" id="300709at2759"/>
<dbReference type="Pfam" id="PF05368">
    <property type="entry name" value="NmrA"/>
    <property type="match status" value="1"/>
</dbReference>
<dbReference type="InterPro" id="IPR051164">
    <property type="entry name" value="NmrA-like_oxidored"/>
</dbReference>
<dbReference type="EMBL" id="CABFNO020001372">
    <property type="protein sequence ID" value="CAG9983735.1"/>
    <property type="molecule type" value="Genomic_DNA"/>
</dbReference>
<evidence type="ECO:0000313" key="4">
    <source>
        <dbReference type="EMBL" id="CAG9983735.1"/>
    </source>
</evidence>
<gene>
    <name evidence="4" type="ORF">CBYS24578_00015395</name>
</gene>
<comment type="similarity">
    <text evidence="1">Belongs to the NmrA-type oxidoreductase family.</text>
</comment>
<sequence length="334" mass="36151">MALPILTVISALGNQGRGVVSAFLGDKAQLKVHIRALTSNLSSESAQELAKNPNVSVVQVDLASTESIESALQGSTYIFANTAFDPATFMAQGAKATEERESAQIQKITRAASKVATLKHLVWSTLPDAKAASDGRYHIPHFQSKVAADKVVLEAGSGLSDKTTFLRIGVYGSNLLRIPHRPVYSPDTNTHLVQYPVGPDVKFAFIGDEVVNTGIYVRAILEQPEKTIGRVIVGVADNLSCTEWAAIFQKVQDKLGSGSKVTFKECSLAEYEEKWGAIGTEVGLMMTYFNEFGEKSFSTSTWGWPIATAGDLGIEHELRSTEETLLGLEWPAQD</sequence>
<organism evidence="4 5">
    <name type="scientific">Clonostachys byssicola</name>
    <dbReference type="NCBI Taxonomy" id="160290"/>
    <lineage>
        <taxon>Eukaryota</taxon>
        <taxon>Fungi</taxon>
        <taxon>Dikarya</taxon>
        <taxon>Ascomycota</taxon>
        <taxon>Pezizomycotina</taxon>
        <taxon>Sordariomycetes</taxon>
        <taxon>Hypocreomycetidae</taxon>
        <taxon>Hypocreales</taxon>
        <taxon>Bionectriaceae</taxon>
        <taxon>Clonostachys</taxon>
    </lineage>
</organism>
<proteinExistence type="inferred from homology"/>
<evidence type="ECO:0000256" key="2">
    <source>
        <dbReference type="ARBA" id="ARBA00022857"/>
    </source>
</evidence>
<dbReference type="Gene3D" id="3.40.50.720">
    <property type="entry name" value="NAD(P)-binding Rossmann-like Domain"/>
    <property type="match status" value="1"/>
</dbReference>
<dbReference type="PANTHER" id="PTHR42748">
    <property type="entry name" value="NITROGEN METABOLITE REPRESSION PROTEIN NMRA FAMILY MEMBER"/>
    <property type="match status" value="1"/>
</dbReference>
<dbReference type="InterPro" id="IPR008030">
    <property type="entry name" value="NmrA-like"/>
</dbReference>
<dbReference type="PANTHER" id="PTHR42748:SF28">
    <property type="entry name" value="NMRA-LIKE DOMAIN-CONTAINING PROTEIN"/>
    <property type="match status" value="1"/>
</dbReference>
<keyword evidence="5" id="KW-1185">Reference proteome</keyword>
<feature type="domain" description="NmrA-like" evidence="3">
    <location>
        <begin position="6"/>
        <end position="295"/>
    </location>
</feature>
<protein>
    <recommendedName>
        <fullName evidence="3">NmrA-like domain-containing protein</fullName>
    </recommendedName>
</protein>
<evidence type="ECO:0000259" key="3">
    <source>
        <dbReference type="Pfam" id="PF05368"/>
    </source>
</evidence>
<name>A0A9N9U7L0_9HYPO</name>
<accession>A0A9N9U7L0</accession>
<dbReference type="Gene3D" id="3.90.25.10">
    <property type="entry name" value="UDP-galactose 4-epimerase, domain 1"/>
    <property type="match status" value="1"/>
</dbReference>
<dbReference type="GO" id="GO:0005634">
    <property type="term" value="C:nucleus"/>
    <property type="evidence" value="ECO:0007669"/>
    <property type="project" value="TreeGrafter"/>
</dbReference>
<dbReference type="AlphaFoldDB" id="A0A9N9U7L0"/>
<evidence type="ECO:0000256" key="1">
    <source>
        <dbReference type="ARBA" id="ARBA00006328"/>
    </source>
</evidence>
<comment type="caution">
    <text evidence="4">The sequence shown here is derived from an EMBL/GenBank/DDBJ whole genome shotgun (WGS) entry which is preliminary data.</text>
</comment>
<dbReference type="Proteomes" id="UP000754883">
    <property type="component" value="Unassembled WGS sequence"/>
</dbReference>